<evidence type="ECO:0000256" key="2">
    <source>
        <dbReference type="ARBA" id="ARBA00022884"/>
    </source>
</evidence>
<dbReference type="HAMAP" id="MF_01334">
    <property type="entry name" value="Ribosomal_bL25_CTC"/>
    <property type="match status" value="1"/>
</dbReference>
<keyword evidence="3" id="KW-0689">Ribosomal protein</keyword>
<dbReference type="InterPro" id="IPR001021">
    <property type="entry name" value="Ribosomal_bL25_long"/>
</dbReference>
<dbReference type="InterPro" id="IPR011035">
    <property type="entry name" value="Ribosomal_bL25/Gln-tRNA_synth"/>
</dbReference>
<evidence type="ECO:0000259" key="5">
    <source>
        <dbReference type="Pfam" id="PF01386"/>
    </source>
</evidence>
<dbReference type="InterPro" id="IPR020057">
    <property type="entry name" value="Ribosomal_bL25_b-dom"/>
</dbReference>
<evidence type="ECO:0000313" key="7">
    <source>
        <dbReference type="EMBL" id="SVB72857.1"/>
    </source>
</evidence>
<dbReference type="Gene3D" id="2.170.120.20">
    <property type="entry name" value="Ribosomal protein L25, beta domain"/>
    <property type="match status" value="1"/>
</dbReference>
<dbReference type="GO" id="GO:0008097">
    <property type="term" value="F:5S rRNA binding"/>
    <property type="evidence" value="ECO:0007669"/>
    <property type="project" value="InterPro"/>
</dbReference>
<dbReference type="Gene3D" id="2.40.240.10">
    <property type="entry name" value="Ribosomal Protein L25, Chain P"/>
    <property type="match status" value="1"/>
</dbReference>
<feature type="non-terminal residue" evidence="7">
    <location>
        <position position="202"/>
    </location>
</feature>
<dbReference type="CDD" id="cd00495">
    <property type="entry name" value="Ribosomal_L25_TL5_CTC"/>
    <property type="match status" value="1"/>
</dbReference>
<dbReference type="NCBIfam" id="NF004612">
    <property type="entry name" value="PRK05943.1"/>
    <property type="match status" value="1"/>
</dbReference>
<dbReference type="Pfam" id="PF01386">
    <property type="entry name" value="Ribosomal_L25p"/>
    <property type="match status" value="1"/>
</dbReference>
<evidence type="ECO:0000259" key="6">
    <source>
        <dbReference type="Pfam" id="PF14693"/>
    </source>
</evidence>
<dbReference type="NCBIfam" id="NF004128">
    <property type="entry name" value="PRK05618.1-2"/>
    <property type="match status" value="1"/>
</dbReference>
<evidence type="ECO:0000256" key="4">
    <source>
        <dbReference type="ARBA" id="ARBA00023274"/>
    </source>
</evidence>
<organism evidence="7">
    <name type="scientific">marine metagenome</name>
    <dbReference type="NCBI Taxonomy" id="408172"/>
    <lineage>
        <taxon>unclassified sequences</taxon>
        <taxon>metagenomes</taxon>
        <taxon>ecological metagenomes</taxon>
    </lineage>
</organism>
<dbReference type="GO" id="GO:0006412">
    <property type="term" value="P:translation"/>
    <property type="evidence" value="ECO:0007669"/>
    <property type="project" value="InterPro"/>
</dbReference>
<dbReference type="GO" id="GO:0022625">
    <property type="term" value="C:cytosolic large ribosomal subunit"/>
    <property type="evidence" value="ECO:0007669"/>
    <property type="project" value="TreeGrafter"/>
</dbReference>
<dbReference type="PANTHER" id="PTHR33284">
    <property type="entry name" value="RIBOSOMAL PROTEIN L25/GLN-TRNA SYNTHETASE, ANTI-CODON-BINDING DOMAIN-CONTAINING PROTEIN"/>
    <property type="match status" value="1"/>
</dbReference>
<feature type="domain" description="Large ribosomal subunit protein bL25 L25" evidence="5">
    <location>
        <begin position="7"/>
        <end position="94"/>
    </location>
</feature>
<dbReference type="EMBL" id="UINC01054764">
    <property type="protein sequence ID" value="SVB72857.1"/>
    <property type="molecule type" value="Genomic_DNA"/>
</dbReference>
<reference evidence="7" key="1">
    <citation type="submission" date="2018-05" db="EMBL/GenBank/DDBJ databases">
        <authorList>
            <person name="Lanie J.A."/>
            <person name="Ng W.-L."/>
            <person name="Kazmierczak K.M."/>
            <person name="Andrzejewski T.M."/>
            <person name="Davidsen T.M."/>
            <person name="Wayne K.J."/>
            <person name="Tettelin H."/>
            <person name="Glass J.I."/>
            <person name="Rusch D."/>
            <person name="Podicherti R."/>
            <person name="Tsui H.-C.T."/>
            <person name="Winkler M.E."/>
        </authorList>
    </citation>
    <scope>NUCLEOTIDE SEQUENCE</scope>
</reference>
<dbReference type="Pfam" id="PF14693">
    <property type="entry name" value="Ribosomal_TL5_C"/>
    <property type="match status" value="1"/>
</dbReference>
<accession>A0A382GE23</accession>
<dbReference type="InterPro" id="IPR020056">
    <property type="entry name" value="Rbsml_bL25/Gln-tRNA_synth_N"/>
</dbReference>
<keyword evidence="1" id="KW-0699">rRNA-binding</keyword>
<name>A0A382GE23_9ZZZZ</name>
<keyword evidence="4" id="KW-0687">Ribonucleoprotein</keyword>
<dbReference type="NCBIfam" id="TIGR00731">
    <property type="entry name" value="bL25_bact_ctc"/>
    <property type="match status" value="1"/>
</dbReference>
<sequence length="202" mass="21658">MADIGAIQAERRSAAGKGAARALRRKGKVPGVVYGGDEDALAISLETARIALEHERGGFFSRLYDLDLDGSSLRVLAREVQLHPVTSAVLHVDFLRLTSDSEVNVDVPVEFLNEDMSPGVKRGGVLNIVRRTVELICQADSIPLAIEADIGELDIGDSVKISAINLPDGVRPGITDRDFTIATVAAPTVMVEEEEAEELEEG</sequence>
<gene>
    <name evidence="7" type="ORF">METZ01_LOCUS225711</name>
</gene>
<dbReference type="AlphaFoldDB" id="A0A382GE23"/>
<dbReference type="PANTHER" id="PTHR33284:SF1">
    <property type="entry name" value="RIBOSOMAL PROTEIN L25_GLN-TRNA SYNTHETASE, ANTI-CODON-BINDING DOMAIN-CONTAINING PROTEIN"/>
    <property type="match status" value="1"/>
</dbReference>
<dbReference type="InterPro" id="IPR020930">
    <property type="entry name" value="Ribosomal_uL5_bac-type"/>
</dbReference>
<feature type="non-terminal residue" evidence="7">
    <location>
        <position position="1"/>
    </location>
</feature>
<dbReference type="SUPFAM" id="SSF50715">
    <property type="entry name" value="Ribosomal protein L25-like"/>
    <property type="match status" value="1"/>
</dbReference>
<protein>
    <submittedName>
        <fullName evidence="7">Uncharacterized protein</fullName>
    </submittedName>
</protein>
<dbReference type="InterPro" id="IPR029751">
    <property type="entry name" value="Ribosomal_L25_dom"/>
</dbReference>
<proteinExistence type="inferred from homology"/>
<dbReference type="InterPro" id="IPR037121">
    <property type="entry name" value="Ribosomal_bL25_C"/>
</dbReference>
<evidence type="ECO:0000256" key="1">
    <source>
        <dbReference type="ARBA" id="ARBA00022730"/>
    </source>
</evidence>
<evidence type="ECO:0000256" key="3">
    <source>
        <dbReference type="ARBA" id="ARBA00022980"/>
    </source>
</evidence>
<feature type="domain" description="Large ribosomal subunit protein bL25 beta" evidence="6">
    <location>
        <begin position="102"/>
        <end position="187"/>
    </location>
</feature>
<keyword evidence="2" id="KW-0694">RNA-binding</keyword>
<dbReference type="GO" id="GO:0003735">
    <property type="term" value="F:structural constituent of ribosome"/>
    <property type="evidence" value="ECO:0007669"/>
    <property type="project" value="InterPro"/>
</dbReference>